<proteinExistence type="predicted"/>
<dbReference type="InterPro" id="IPR036170">
    <property type="entry name" value="YezG-like_sf"/>
</dbReference>
<protein>
    <recommendedName>
        <fullName evidence="3">DUF600 domain-containing protein</fullName>
    </recommendedName>
</protein>
<organism evidence="1 2">
    <name type="scientific">Photobacterium sanguinicancri</name>
    <dbReference type="NCBI Taxonomy" id="875932"/>
    <lineage>
        <taxon>Bacteria</taxon>
        <taxon>Pseudomonadati</taxon>
        <taxon>Pseudomonadota</taxon>
        <taxon>Gammaproteobacteria</taxon>
        <taxon>Vibrionales</taxon>
        <taxon>Vibrionaceae</taxon>
        <taxon>Photobacterium</taxon>
    </lineage>
</organism>
<gene>
    <name evidence="1" type="ORF">ASV53_23565</name>
</gene>
<comment type="caution">
    <text evidence="1">The sequence shown here is derived from an EMBL/GenBank/DDBJ whole genome shotgun (WGS) entry which is preliminary data.</text>
</comment>
<evidence type="ECO:0008006" key="3">
    <source>
        <dbReference type="Google" id="ProtNLM"/>
    </source>
</evidence>
<reference evidence="1 2" key="1">
    <citation type="journal article" date="2016" name="Antonie Van Leeuwenhoek">
        <title>Photobacterium sanguinicancri sp. nov. isolated from marine animals.</title>
        <authorList>
            <person name="Gomez-Gil B."/>
            <person name="Roque A."/>
            <person name="Rotllant G."/>
            <person name="Romalde J.L."/>
            <person name="Doce A."/>
            <person name="Eggermont M."/>
            <person name="Defoirdt T."/>
        </authorList>
    </citation>
    <scope>NUCLEOTIDE SEQUENCE [LARGE SCALE GENOMIC DNA]</scope>
    <source>
        <strain evidence="1 2">CAIM 1827</strain>
    </source>
</reference>
<dbReference type="Proteomes" id="UP000215999">
    <property type="component" value="Unassembled WGS sequence"/>
</dbReference>
<evidence type="ECO:0000313" key="2">
    <source>
        <dbReference type="Proteomes" id="UP000215999"/>
    </source>
</evidence>
<keyword evidence="2" id="KW-1185">Reference proteome</keyword>
<sequence length="115" mass="13849">MSFDEIYLSIAGNMLENIQSKDWITSHIDVEYYGEDALEMGGGFKTKDNLFTSFKFRKFDRRIINDFHRLHQMTIENNFSKWNRAKFTLEPTGKFNMEFEWDQALFDEIERLNNE</sequence>
<accession>A0ABX4FS55</accession>
<dbReference type="Gene3D" id="3.30.500.20">
    <property type="entry name" value="BH3703-like domains"/>
    <property type="match status" value="1"/>
</dbReference>
<name>A0ABX4FS55_9GAMM</name>
<dbReference type="RefSeq" id="WP_094958937.1">
    <property type="nucleotide sequence ID" value="NZ_NOIF01000317.1"/>
</dbReference>
<dbReference type="EMBL" id="NOIF01000317">
    <property type="protein sequence ID" value="OZS41460.1"/>
    <property type="molecule type" value="Genomic_DNA"/>
</dbReference>
<evidence type="ECO:0000313" key="1">
    <source>
        <dbReference type="EMBL" id="OZS41460.1"/>
    </source>
</evidence>
<dbReference type="SUPFAM" id="SSF160424">
    <property type="entry name" value="BH3703-like"/>
    <property type="match status" value="1"/>
</dbReference>